<evidence type="ECO:0000313" key="1">
    <source>
        <dbReference type="EMBL" id="TFK51250.1"/>
    </source>
</evidence>
<organism evidence="1 2">
    <name type="scientific">Heliocybe sulcata</name>
    <dbReference type="NCBI Taxonomy" id="5364"/>
    <lineage>
        <taxon>Eukaryota</taxon>
        <taxon>Fungi</taxon>
        <taxon>Dikarya</taxon>
        <taxon>Basidiomycota</taxon>
        <taxon>Agaricomycotina</taxon>
        <taxon>Agaricomycetes</taxon>
        <taxon>Gloeophyllales</taxon>
        <taxon>Gloeophyllaceae</taxon>
        <taxon>Heliocybe</taxon>
    </lineage>
</organism>
<protein>
    <submittedName>
        <fullName evidence="1">Uncharacterized protein</fullName>
    </submittedName>
</protein>
<name>A0A5C3N199_9AGAM</name>
<proteinExistence type="predicted"/>
<evidence type="ECO:0000313" key="2">
    <source>
        <dbReference type="Proteomes" id="UP000305948"/>
    </source>
</evidence>
<accession>A0A5C3N199</accession>
<gene>
    <name evidence="1" type="ORF">OE88DRAFT_1523601</name>
</gene>
<dbReference type="AlphaFoldDB" id="A0A5C3N199"/>
<dbReference type="OrthoDB" id="4480078at2759"/>
<dbReference type="EMBL" id="ML213511">
    <property type="protein sequence ID" value="TFK51250.1"/>
    <property type="molecule type" value="Genomic_DNA"/>
</dbReference>
<keyword evidence="2" id="KW-1185">Reference proteome</keyword>
<sequence>MPRLIRNASLLLLGGYSAYIYAESRRLTKAYPSRPATGAYYTPALLKTYVPTRHYPSSCTDIFVARVPRRALVSAAHSLGLNDLTSLNATWARTFLEAPVITFEAKMLGVSKDSGDTGASGFHKDQALLNGAFLVEQPPSRTDPLVVSWRMPESPVRFFEKLAAIGYPWRLMSGGRHSIGVVEVPDSEEVEVIFGCAHEYERFNRVNGKEDEKVIPAWVGWCHRLYGRRVLDDAVRQLLHDHDGGGR</sequence>
<dbReference type="STRING" id="5364.A0A5C3N199"/>
<reference evidence="1 2" key="1">
    <citation type="journal article" date="2019" name="Nat. Ecol. Evol.">
        <title>Megaphylogeny resolves global patterns of mushroom evolution.</title>
        <authorList>
            <person name="Varga T."/>
            <person name="Krizsan K."/>
            <person name="Foldi C."/>
            <person name="Dima B."/>
            <person name="Sanchez-Garcia M."/>
            <person name="Sanchez-Ramirez S."/>
            <person name="Szollosi G.J."/>
            <person name="Szarkandi J.G."/>
            <person name="Papp V."/>
            <person name="Albert L."/>
            <person name="Andreopoulos W."/>
            <person name="Angelini C."/>
            <person name="Antonin V."/>
            <person name="Barry K.W."/>
            <person name="Bougher N.L."/>
            <person name="Buchanan P."/>
            <person name="Buyck B."/>
            <person name="Bense V."/>
            <person name="Catcheside P."/>
            <person name="Chovatia M."/>
            <person name="Cooper J."/>
            <person name="Damon W."/>
            <person name="Desjardin D."/>
            <person name="Finy P."/>
            <person name="Geml J."/>
            <person name="Haridas S."/>
            <person name="Hughes K."/>
            <person name="Justo A."/>
            <person name="Karasinski D."/>
            <person name="Kautmanova I."/>
            <person name="Kiss B."/>
            <person name="Kocsube S."/>
            <person name="Kotiranta H."/>
            <person name="LaButti K.M."/>
            <person name="Lechner B.E."/>
            <person name="Liimatainen K."/>
            <person name="Lipzen A."/>
            <person name="Lukacs Z."/>
            <person name="Mihaltcheva S."/>
            <person name="Morgado L.N."/>
            <person name="Niskanen T."/>
            <person name="Noordeloos M.E."/>
            <person name="Ohm R.A."/>
            <person name="Ortiz-Santana B."/>
            <person name="Ovrebo C."/>
            <person name="Racz N."/>
            <person name="Riley R."/>
            <person name="Savchenko A."/>
            <person name="Shiryaev A."/>
            <person name="Soop K."/>
            <person name="Spirin V."/>
            <person name="Szebenyi C."/>
            <person name="Tomsovsky M."/>
            <person name="Tulloss R.E."/>
            <person name="Uehling J."/>
            <person name="Grigoriev I.V."/>
            <person name="Vagvolgyi C."/>
            <person name="Papp T."/>
            <person name="Martin F.M."/>
            <person name="Miettinen O."/>
            <person name="Hibbett D.S."/>
            <person name="Nagy L.G."/>
        </authorList>
    </citation>
    <scope>NUCLEOTIDE SEQUENCE [LARGE SCALE GENOMIC DNA]</scope>
    <source>
        <strain evidence="1 2">OMC1185</strain>
    </source>
</reference>
<dbReference type="Proteomes" id="UP000305948">
    <property type="component" value="Unassembled WGS sequence"/>
</dbReference>